<evidence type="ECO:0000313" key="2">
    <source>
        <dbReference type="Proteomes" id="UP001595998"/>
    </source>
</evidence>
<evidence type="ECO:0000313" key="1">
    <source>
        <dbReference type="EMBL" id="MFC4425368.1"/>
    </source>
</evidence>
<accession>A0ABV8XNG2</accession>
<organism evidence="1 2">
    <name type="scientific">Deinococcus navajonensis</name>
    <dbReference type="NCBI Taxonomy" id="309884"/>
    <lineage>
        <taxon>Bacteria</taxon>
        <taxon>Thermotogati</taxon>
        <taxon>Deinococcota</taxon>
        <taxon>Deinococci</taxon>
        <taxon>Deinococcales</taxon>
        <taxon>Deinococcaceae</taxon>
        <taxon>Deinococcus</taxon>
    </lineage>
</organism>
<sequence length="395" mass="43391">MTSQRRDPYRDWLRGRLSPELGIREAEETIARAMHRRVGPGMADQVLGPRDVVAVLQDTYARLSSRVGDAAAEKWLETTTMDLATFAQTVPVPSEPVRGEIAPAADGPVRWGRRAHDLPLLLARSHAEIAGRSLGAIRASPELRPLEQAAEWDVQATQAEVRRWETEEMLSSLRAEHARIEVADQVAAAAAQAEVLHLTVEELERASVQGQQVAPRLAHTRLMSRQTDAFLRSFTPLIRLEDADRPIEAPSLDLSSVRYSLGVPLHPGVLRARSQLNYARWQAADQGDDAPLVVQARRALVQAEEAAQSQLDVTLNAARAHQAALTELGHKATQLERRIASLRQLGGDALSVARLMLEWRQTRTAARVQAHRLQEAASLLDALVTEPLPAEAAGS</sequence>
<comment type="caution">
    <text evidence="1">The sequence shown here is derived from an EMBL/GenBank/DDBJ whole genome shotgun (WGS) entry which is preliminary data.</text>
</comment>
<evidence type="ECO:0008006" key="3">
    <source>
        <dbReference type="Google" id="ProtNLM"/>
    </source>
</evidence>
<gene>
    <name evidence="1" type="ORF">ACFOZ9_04020</name>
</gene>
<dbReference type="RefSeq" id="WP_380036696.1">
    <property type="nucleotide sequence ID" value="NZ_JBHSEH010000005.1"/>
</dbReference>
<dbReference type="Proteomes" id="UP001595998">
    <property type="component" value="Unassembled WGS sequence"/>
</dbReference>
<proteinExistence type="predicted"/>
<dbReference type="EMBL" id="JBHSEH010000005">
    <property type="protein sequence ID" value="MFC4425368.1"/>
    <property type="molecule type" value="Genomic_DNA"/>
</dbReference>
<name>A0ABV8XNG2_9DEIO</name>
<keyword evidence="2" id="KW-1185">Reference proteome</keyword>
<reference evidence="2" key="1">
    <citation type="journal article" date="2019" name="Int. J. Syst. Evol. Microbiol.">
        <title>The Global Catalogue of Microorganisms (GCM) 10K type strain sequencing project: providing services to taxonomists for standard genome sequencing and annotation.</title>
        <authorList>
            <consortium name="The Broad Institute Genomics Platform"/>
            <consortium name="The Broad Institute Genome Sequencing Center for Infectious Disease"/>
            <person name="Wu L."/>
            <person name="Ma J."/>
        </authorList>
    </citation>
    <scope>NUCLEOTIDE SEQUENCE [LARGE SCALE GENOMIC DNA]</scope>
    <source>
        <strain evidence="2">CCUG 56029</strain>
    </source>
</reference>
<protein>
    <recommendedName>
        <fullName evidence="3">Outer membrane efflux protein</fullName>
    </recommendedName>
</protein>